<dbReference type="EMBL" id="LRBG01000036">
    <property type="protein sequence ID" value="KXU84447.1"/>
    <property type="molecule type" value="Genomic_DNA"/>
</dbReference>
<keyword evidence="1" id="KW-1133">Transmembrane helix</keyword>
<evidence type="ECO:0000256" key="1">
    <source>
        <dbReference type="SAM" id="Phobius"/>
    </source>
</evidence>
<feature type="transmembrane region" description="Helical" evidence="1">
    <location>
        <begin position="105"/>
        <end position="133"/>
    </location>
</feature>
<name>A0A149PHB2_9BURK</name>
<accession>A0A149PHB2</accession>
<dbReference type="Proteomes" id="UP000075613">
    <property type="component" value="Unassembled WGS sequence"/>
</dbReference>
<comment type="caution">
    <text evidence="2">The sequence shown here is derived from an EMBL/GenBank/DDBJ whole genome shotgun (WGS) entry which is preliminary data.</text>
</comment>
<sequence>MDRTHVIEGQPVSFEAVTPSLVGFLFGTNAYLFNLTLDQTQQDKTKIKQQSVAIRLDTFLRCPSLENFHVEVTGSFDKDEIFRAQYVDVKDTGIRLRGALRLSPALACLLLVAIPVTVVATFYVYWGFLVYNLTSLAESVLPGWNVPVWEKKVHFVAILGFFLLFVLVLPALIFLSRTVLPSLLEPIVRLLDRISSYY</sequence>
<organism evidence="2 3">
    <name type="scientific">Paraburkholderia monticola</name>
    <dbReference type="NCBI Taxonomy" id="1399968"/>
    <lineage>
        <taxon>Bacteria</taxon>
        <taxon>Pseudomonadati</taxon>
        <taxon>Pseudomonadota</taxon>
        <taxon>Betaproteobacteria</taxon>
        <taxon>Burkholderiales</taxon>
        <taxon>Burkholderiaceae</taxon>
        <taxon>Paraburkholderia</taxon>
    </lineage>
</organism>
<gene>
    <name evidence="2" type="ORF">CI15_23575</name>
</gene>
<proteinExistence type="predicted"/>
<evidence type="ECO:0000313" key="3">
    <source>
        <dbReference type="Proteomes" id="UP000075613"/>
    </source>
</evidence>
<dbReference type="AlphaFoldDB" id="A0A149PHB2"/>
<reference evidence="2 3" key="1">
    <citation type="journal article" date="2015" name="Int. J. Syst. Evol. Microbiol.">
        <title>Burkholderia monticola sp. nov., isolated from mountain soil.</title>
        <authorList>
            <person name="Baek I."/>
            <person name="Seo B."/>
            <person name="Lee I."/>
            <person name="Yi H."/>
            <person name="Chun J."/>
        </authorList>
    </citation>
    <scope>NUCLEOTIDE SEQUENCE [LARGE SCALE GENOMIC DNA]</scope>
    <source>
        <strain evidence="2 3">JC2948</strain>
    </source>
</reference>
<dbReference type="RefSeq" id="WP_062131923.1">
    <property type="nucleotide sequence ID" value="NZ_LRBG01000036.1"/>
</dbReference>
<keyword evidence="3" id="KW-1185">Reference proteome</keyword>
<keyword evidence="1" id="KW-0472">Membrane</keyword>
<protein>
    <submittedName>
        <fullName evidence="2">Uncharacterized protein</fullName>
    </submittedName>
</protein>
<evidence type="ECO:0000313" key="2">
    <source>
        <dbReference type="EMBL" id="KXU84447.1"/>
    </source>
</evidence>
<keyword evidence="1" id="KW-0812">Transmembrane</keyword>
<feature type="transmembrane region" description="Helical" evidence="1">
    <location>
        <begin position="153"/>
        <end position="175"/>
    </location>
</feature>